<keyword evidence="5" id="KW-0812">Transmembrane</keyword>
<keyword evidence="2 4" id="KW-0479">Metal-binding</keyword>
<dbReference type="Pfam" id="PF00067">
    <property type="entry name" value="p450"/>
    <property type="match status" value="1"/>
</dbReference>
<evidence type="ECO:0000313" key="6">
    <source>
        <dbReference type="EMBL" id="KAK4184274.1"/>
    </source>
</evidence>
<dbReference type="GO" id="GO:0020037">
    <property type="term" value="F:heme binding"/>
    <property type="evidence" value="ECO:0007669"/>
    <property type="project" value="InterPro"/>
</dbReference>
<accession>A0AAN6WLX3</accession>
<feature type="binding site" description="axial binding residue" evidence="4">
    <location>
        <position position="459"/>
    </location>
    <ligand>
        <name>heme</name>
        <dbReference type="ChEBI" id="CHEBI:30413"/>
    </ligand>
    <ligandPart>
        <name>Fe</name>
        <dbReference type="ChEBI" id="CHEBI:18248"/>
    </ligandPart>
</feature>
<dbReference type="InterPro" id="IPR050121">
    <property type="entry name" value="Cytochrome_P450_monoxygenase"/>
</dbReference>
<dbReference type="Gene3D" id="1.10.630.10">
    <property type="entry name" value="Cytochrome P450"/>
    <property type="match status" value="1"/>
</dbReference>
<reference evidence="6" key="1">
    <citation type="journal article" date="2023" name="Mol. Phylogenet. Evol.">
        <title>Genome-scale phylogeny and comparative genomics of the fungal order Sordariales.</title>
        <authorList>
            <person name="Hensen N."/>
            <person name="Bonometti L."/>
            <person name="Westerberg I."/>
            <person name="Brannstrom I.O."/>
            <person name="Guillou S."/>
            <person name="Cros-Aarteil S."/>
            <person name="Calhoun S."/>
            <person name="Haridas S."/>
            <person name="Kuo A."/>
            <person name="Mondo S."/>
            <person name="Pangilinan J."/>
            <person name="Riley R."/>
            <person name="LaButti K."/>
            <person name="Andreopoulos B."/>
            <person name="Lipzen A."/>
            <person name="Chen C."/>
            <person name="Yan M."/>
            <person name="Daum C."/>
            <person name="Ng V."/>
            <person name="Clum A."/>
            <person name="Steindorff A."/>
            <person name="Ohm R.A."/>
            <person name="Martin F."/>
            <person name="Silar P."/>
            <person name="Natvig D.O."/>
            <person name="Lalanne C."/>
            <person name="Gautier V."/>
            <person name="Ament-Velasquez S.L."/>
            <person name="Kruys A."/>
            <person name="Hutchinson M.I."/>
            <person name="Powell A.J."/>
            <person name="Barry K."/>
            <person name="Miller A.N."/>
            <person name="Grigoriev I.V."/>
            <person name="Debuchy R."/>
            <person name="Gladieux P."/>
            <person name="Hiltunen Thoren M."/>
            <person name="Johannesson H."/>
        </authorList>
    </citation>
    <scope>NUCLEOTIDE SEQUENCE</scope>
    <source>
        <strain evidence="6">PSN309</strain>
    </source>
</reference>
<dbReference type="SUPFAM" id="SSF48264">
    <property type="entry name" value="Cytochrome P450"/>
    <property type="match status" value="1"/>
</dbReference>
<name>A0AAN6WLX3_9PEZI</name>
<evidence type="ECO:0000256" key="5">
    <source>
        <dbReference type="SAM" id="Phobius"/>
    </source>
</evidence>
<dbReference type="InterPro" id="IPR002401">
    <property type="entry name" value="Cyt_P450_E_grp-I"/>
</dbReference>
<keyword evidence="3 4" id="KW-0408">Iron</keyword>
<evidence type="ECO:0000256" key="1">
    <source>
        <dbReference type="ARBA" id="ARBA00022617"/>
    </source>
</evidence>
<dbReference type="GO" id="GO:0004497">
    <property type="term" value="F:monooxygenase activity"/>
    <property type="evidence" value="ECO:0007669"/>
    <property type="project" value="InterPro"/>
</dbReference>
<dbReference type="PRINTS" id="PR00385">
    <property type="entry name" value="P450"/>
</dbReference>
<dbReference type="GO" id="GO:0005506">
    <property type="term" value="F:iron ion binding"/>
    <property type="evidence" value="ECO:0007669"/>
    <property type="project" value="InterPro"/>
</dbReference>
<dbReference type="PRINTS" id="PR00463">
    <property type="entry name" value="EP450I"/>
</dbReference>
<evidence type="ECO:0000256" key="4">
    <source>
        <dbReference type="PIRSR" id="PIRSR602401-1"/>
    </source>
</evidence>
<keyword evidence="5" id="KW-0472">Membrane</keyword>
<dbReference type="InterPro" id="IPR001128">
    <property type="entry name" value="Cyt_P450"/>
</dbReference>
<comment type="caution">
    <text evidence="6">The sequence shown here is derived from an EMBL/GenBank/DDBJ whole genome shotgun (WGS) entry which is preliminary data.</text>
</comment>
<dbReference type="AlphaFoldDB" id="A0AAN6WLX3"/>
<dbReference type="EMBL" id="MU864497">
    <property type="protein sequence ID" value="KAK4184274.1"/>
    <property type="molecule type" value="Genomic_DNA"/>
</dbReference>
<dbReference type="GO" id="GO:0016705">
    <property type="term" value="F:oxidoreductase activity, acting on paired donors, with incorporation or reduction of molecular oxygen"/>
    <property type="evidence" value="ECO:0007669"/>
    <property type="project" value="InterPro"/>
</dbReference>
<evidence type="ECO:0000256" key="3">
    <source>
        <dbReference type="ARBA" id="ARBA00023004"/>
    </source>
</evidence>
<comment type="cofactor">
    <cofactor evidence="4">
        <name>heme</name>
        <dbReference type="ChEBI" id="CHEBI:30413"/>
    </cofactor>
</comment>
<dbReference type="PANTHER" id="PTHR24305:SF168">
    <property type="entry name" value="P450, PUTATIVE (EUROFUNG)-RELATED"/>
    <property type="match status" value="1"/>
</dbReference>
<gene>
    <name evidence="6" type="ORF">QBC35DRAFT_466628</name>
</gene>
<proteinExistence type="predicted"/>
<evidence type="ECO:0000313" key="7">
    <source>
        <dbReference type="Proteomes" id="UP001302126"/>
    </source>
</evidence>
<keyword evidence="7" id="KW-1185">Reference proteome</keyword>
<dbReference type="PANTHER" id="PTHR24305">
    <property type="entry name" value="CYTOCHROME P450"/>
    <property type="match status" value="1"/>
</dbReference>
<keyword evidence="1 4" id="KW-0349">Heme</keyword>
<protein>
    <submittedName>
        <fullName evidence="6">Cytochrome P450</fullName>
    </submittedName>
</protein>
<sequence length="517" mass="57899">MPSAPAVQVLAAAVKTAKTAAIAHPYLSVISVVIVIYLTHSYLAYSRLRHFPGPALARWTRIPWIIWHASGQVHLKLRDISETYGPLAVAAPGVLVTSDVELMRRMAAPRSTYQRNIWYMAFRFNPDKDHIGCERDGEAHTQRKMKLAPGYSGREIVGLEDKIDANIAALIKLVESSYLSVPTETKAFDLAQKIQYLTADSIGDIAFGGPIGFLQTDSDMYDYLKTSAEGFPFFNMLSLFPWLMHIMALDFVKKYLPSTKDTVGMGPIMRLAQETVEKRYPPKEGELHQDMLGSWIRHGLTKDEAMSETVLQILAGAETTATAIRMILFHIYTNPRVLSKLRAELRAARPSSPVTNAEAANLPYLQAVIKEAIRICPPITGDMLKDVPPEGDTYHRMFIPGGTVIGFSMVGMLVDKKTFGEDADTFRPERFLEGAIDDQVLQTRNAVVDAAFGHGRWRCLGKNIAQMELNKVIPEIIRAFDFTVVYPEHPFKSYNAGVQIQWDMFMRATRYEDGHLS</sequence>
<dbReference type="CDD" id="cd11060">
    <property type="entry name" value="CYP57A1-like"/>
    <property type="match status" value="1"/>
</dbReference>
<dbReference type="Proteomes" id="UP001302126">
    <property type="component" value="Unassembled WGS sequence"/>
</dbReference>
<organism evidence="6 7">
    <name type="scientific">Podospora australis</name>
    <dbReference type="NCBI Taxonomy" id="1536484"/>
    <lineage>
        <taxon>Eukaryota</taxon>
        <taxon>Fungi</taxon>
        <taxon>Dikarya</taxon>
        <taxon>Ascomycota</taxon>
        <taxon>Pezizomycotina</taxon>
        <taxon>Sordariomycetes</taxon>
        <taxon>Sordariomycetidae</taxon>
        <taxon>Sordariales</taxon>
        <taxon>Podosporaceae</taxon>
        <taxon>Podospora</taxon>
    </lineage>
</organism>
<reference evidence="6" key="2">
    <citation type="submission" date="2023-05" db="EMBL/GenBank/DDBJ databases">
        <authorList>
            <consortium name="Lawrence Berkeley National Laboratory"/>
            <person name="Steindorff A."/>
            <person name="Hensen N."/>
            <person name="Bonometti L."/>
            <person name="Westerberg I."/>
            <person name="Brannstrom I.O."/>
            <person name="Guillou S."/>
            <person name="Cros-Aarteil S."/>
            <person name="Calhoun S."/>
            <person name="Haridas S."/>
            <person name="Kuo A."/>
            <person name="Mondo S."/>
            <person name="Pangilinan J."/>
            <person name="Riley R."/>
            <person name="Labutti K."/>
            <person name="Andreopoulos B."/>
            <person name="Lipzen A."/>
            <person name="Chen C."/>
            <person name="Yanf M."/>
            <person name="Daum C."/>
            <person name="Ng V."/>
            <person name="Clum A."/>
            <person name="Ohm R."/>
            <person name="Martin F."/>
            <person name="Silar P."/>
            <person name="Natvig D."/>
            <person name="Lalanne C."/>
            <person name="Gautier V."/>
            <person name="Ament-Velasquez S.L."/>
            <person name="Kruys A."/>
            <person name="Hutchinson M.I."/>
            <person name="Powell A.J."/>
            <person name="Barry K."/>
            <person name="Miller A.N."/>
            <person name="Grigoriev I.V."/>
            <person name="Debuchy R."/>
            <person name="Gladieux P."/>
            <person name="Thoren M.H."/>
            <person name="Johannesson H."/>
        </authorList>
    </citation>
    <scope>NUCLEOTIDE SEQUENCE</scope>
    <source>
        <strain evidence="6">PSN309</strain>
    </source>
</reference>
<evidence type="ECO:0000256" key="2">
    <source>
        <dbReference type="ARBA" id="ARBA00022723"/>
    </source>
</evidence>
<keyword evidence="5" id="KW-1133">Transmembrane helix</keyword>
<dbReference type="InterPro" id="IPR036396">
    <property type="entry name" value="Cyt_P450_sf"/>
</dbReference>
<feature type="transmembrane region" description="Helical" evidence="5">
    <location>
        <begin position="26"/>
        <end position="45"/>
    </location>
</feature>